<sequence length="140" mass="16485">MNLKENCCPKCESTEYIKSGFVKNRQRYKCKDCGYFFTVSKKGREIERKYVVKALQLYLEGVPYREIERIVGVSHVSVMNWVKKYNIPRLESDAYAPTYKVMNHSELLTYVINKENLKDTSSMITDLGDKFMVISWKTKK</sequence>
<dbReference type="InterPro" id="IPR010332">
    <property type="entry name" value="ATPase_terminase-su_N"/>
</dbReference>
<dbReference type="Gene3D" id="1.10.10.60">
    <property type="entry name" value="Homeodomain-like"/>
    <property type="match status" value="1"/>
</dbReference>
<dbReference type="Proteomes" id="UP000585050">
    <property type="component" value="Unassembled WGS sequence"/>
</dbReference>
<evidence type="ECO:0000313" key="3">
    <source>
        <dbReference type="Proteomes" id="UP000585050"/>
    </source>
</evidence>
<name>A0A7X8SI59_9BACT</name>
<comment type="caution">
    <text evidence="2">The sequence shown here is derived from an EMBL/GenBank/DDBJ whole genome shotgun (WGS) entry which is preliminary data.</text>
</comment>
<reference evidence="2 3" key="1">
    <citation type="submission" date="2020-04" db="EMBL/GenBank/DDBJ databases">
        <title>Flammeovirga sp. SR4, a novel species isolated from seawater.</title>
        <authorList>
            <person name="Wang X."/>
        </authorList>
    </citation>
    <scope>NUCLEOTIDE SEQUENCE [LARGE SCALE GENOMIC DNA]</scope>
    <source>
        <strain evidence="2 3">SR4</strain>
    </source>
</reference>
<evidence type="ECO:0000259" key="1">
    <source>
        <dbReference type="Pfam" id="PF06056"/>
    </source>
</evidence>
<dbReference type="InterPro" id="IPR051354">
    <property type="entry name" value="Transposase_27_IS1"/>
</dbReference>
<proteinExistence type="predicted"/>
<organism evidence="2 3">
    <name type="scientific">Flammeovirga agarivorans</name>
    <dbReference type="NCBI Taxonomy" id="2726742"/>
    <lineage>
        <taxon>Bacteria</taxon>
        <taxon>Pseudomonadati</taxon>
        <taxon>Bacteroidota</taxon>
        <taxon>Cytophagia</taxon>
        <taxon>Cytophagales</taxon>
        <taxon>Flammeovirgaceae</taxon>
        <taxon>Flammeovirga</taxon>
    </lineage>
</organism>
<dbReference type="InterPro" id="IPR009057">
    <property type="entry name" value="Homeodomain-like_sf"/>
</dbReference>
<dbReference type="Pfam" id="PF06056">
    <property type="entry name" value="Terminase_5"/>
    <property type="match status" value="1"/>
</dbReference>
<dbReference type="EMBL" id="JABAIL010000002">
    <property type="protein sequence ID" value="NLR90533.1"/>
    <property type="molecule type" value="Genomic_DNA"/>
</dbReference>
<accession>A0A7X8SI59</accession>
<dbReference type="AlphaFoldDB" id="A0A7X8SI59"/>
<dbReference type="RefSeq" id="WP_168881259.1">
    <property type="nucleotide sequence ID" value="NZ_JABAIL010000002.1"/>
</dbReference>
<dbReference type="PANTHER" id="PTHR33293:SF2">
    <property type="entry name" value="TRANSPOSASE"/>
    <property type="match status" value="1"/>
</dbReference>
<evidence type="ECO:0000313" key="2">
    <source>
        <dbReference type="EMBL" id="NLR90533.1"/>
    </source>
</evidence>
<dbReference type="PANTHER" id="PTHR33293">
    <property type="entry name" value="INSERTION ELEMENT IS1 1 PROTEIN INSB-RELATED"/>
    <property type="match status" value="1"/>
</dbReference>
<dbReference type="SUPFAM" id="SSF46689">
    <property type="entry name" value="Homeodomain-like"/>
    <property type="match status" value="1"/>
</dbReference>
<gene>
    <name evidence="2" type="ORF">HGP29_04915</name>
</gene>
<keyword evidence="3" id="KW-1185">Reference proteome</keyword>
<feature type="domain" description="Terminase ATPase subunit N-terminal" evidence="1">
    <location>
        <begin position="53"/>
        <end position="86"/>
    </location>
</feature>
<protein>
    <submittedName>
        <fullName evidence="2">IS1 family transposase</fullName>
    </submittedName>
</protein>